<comment type="caution">
    <text evidence="2">The sequence shown here is derived from an EMBL/GenBank/DDBJ whole genome shotgun (WGS) entry which is preliminary data.</text>
</comment>
<dbReference type="Proteomes" id="UP000594638">
    <property type="component" value="Unassembled WGS sequence"/>
</dbReference>
<evidence type="ECO:0008006" key="4">
    <source>
        <dbReference type="Google" id="ProtNLM"/>
    </source>
</evidence>
<evidence type="ECO:0000256" key="1">
    <source>
        <dbReference type="SAM" id="MobiDB-lite"/>
    </source>
</evidence>
<evidence type="ECO:0000313" key="3">
    <source>
        <dbReference type="Proteomes" id="UP000594638"/>
    </source>
</evidence>
<dbReference type="Gramene" id="OE9A010048T1">
    <property type="protein sequence ID" value="OE9A010048C1"/>
    <property type="gene ID" value="OE9A010048"/>
</dbReference>
<protein>
    <recommendedName>
        <fullName evidence="4">C2H2-type domain-containing protein</fullName>
    </recommendedName>
</protein>
<gene>
    <name evidence="2" type="ORF">OLEA9_A010048</name>
</gene>
<name>A0A8S0QH88_OLEEU</name>
<accession>A0A8S0QH88</accession>
<dbReference type="EMBL" id="CACTIH010001905">
    <property type="protein sequence ID" value="CAA2968362.1"/>
    <property type="molecule type" value="Genomic_DNA"/>
</dbReference>
<proteinExistence type="predicted"/>
<keyword evidence="3" id="KW-1185">Reference proteome</keyword>
<feature type="region of interest" description="Disordered" evidence="1">
    <location>
        <begin position="1"/>
        <end position="46"/>
    </location>
</feature>
<evidence type="ECO:0000313" key="2">
    <source>
        <dbReference type="EMBL" id="CAA2968362.1"/>
    </source>
</evidence>
<reference evidence="2 3" key="1">
    <citation type="submission" date="2019-12" db="EMBL/GenBank/DDBJ databases">
        <authorList>
            <person name="Alioto T."/>
            <person name="Alioto T."/>
            <person name="Gomez Garrido J."/>
        </authorList>
    </citation>
    <scope>NUCLEOTIDE SEQUENCE [LARGE SCALE GENOMIC DNA]</scope>
</reference>
<organism evidence="2 3">
    <name type="scientific">Olea europaea subsp. europaea</name>
    <dbReference type="NCBI Taxonomy" id="158383"/>
    <lineage>
        <taxon>Eukaryota</taxon>
        <taxon>Viridiplantae</taxon>
        <taxon>Streptophyta</taxon>
        <taxon>Embryophyta</taxon>
        <taxon>Tracheophyta</taxon>
        <taxon>Spermatophyta</taxon>
        <taxon>Magnoliopsida</taxon>
        <taxon>eudicotyledons</taxon>
        <taxon>Gunneridae</taxon>
        <taxon>Pentapetalae</taxon>
        <taxon>asterids</taxon>
        <taxon>lamiids</taxon>
        <taxon>Lamiales</taxon>
        <taxon>Oleaceae</taxon>
        <taxon>Oleeae</taxon>
        <taxon>Olea</taxon>
    </lineage>
</organism>
<sequence>MDRRSNLSLQDPVVTPDKYSCSTCGKSFPSPQSPAGHRSSNVKVQGGDFTPPFHYSYVKNGPNANAIKQLENHADHVPFHLVTSTWDEEKEGLKVLKLNLNELPNQDGEDGLEPGNTAS</sequence>
<dbReference type="AlphaFoldDB" id="A0A8S0QH88"/>